<dbReference type="EMBL" id="UFSO01000002">
    <property type="protein sequence ID" value="SSY70269.1"/>
    <property type="molecule type" value="Genomic_DNA"/>
</dbReference>
<dbReference type="Proteomes" id="UP000254209">
    <property type="component" value="Unassembled WGS sequence"/>
</dbReference>
<accession>A0A376BKM4</accession>
<keyword evidence="1" id="KW-0812">Transmembrane</keyword>
<proteinExistence type="predicted"/>
<gene>
    <name evidence="2" type="ORF">NCTC10283_00352</name>
</gene>
<dbReference type="AlphaFoldDB" id="A0A376BKM4"/>
<protein>
    <submittedName>
        <fullName evidence="2">Uncharacterized protein</fullName>
    </submittedName>
</protein>
<dbReference type="STRING" id="1120980.GCA_000745955_01957"/>
<name>A0A376BKM4_9NEIS</name>
<keyword evidence="1" id="KW-0472">Membrane</keyword>
<keyword evidence="3" id="KW-1185">Reference proteome</keyword>
<feature type="transmembrane region" description="Helical" evidence="1">
    <location>
        <begin position="142"/>
        <end position="164"/>
    </location>
</feature>
<keyword evidence="1" id="KW-1133">Transmembrane helix</keyword>
<sequence length="176" mass="21133">MKPMPKQKLEMTNIFRLEIAYLCFIISVCMLFNFLYSFNYSLTSYLKAPFEHHRIIHIDKVVVKTGMRSNLFFEYKGNQYRAPCYIEVARYICVDGRTLHNIKVLEPFPNAREVLVVAGEYHAKSFSIPEERQMDFVQSNRFFLFIFNILIIIMLIYMAIYIIMKKMRNEEVLKYY</sequence>
<reference evidence="2 3" key="1">
    <citation type="submission" date="2018-06" db="EMBL/GenBank/DDBJ databases">
        <authorList>
            <consortium name="Pathogen Informatics"/>
            <person name="Doyle S."/>
        </authorList>
    </citation>
    <scope>NUCLEOTIDE SEQUENCE [LARGE SCALE GENOMIC DNA]</scope>
    <source>
        <strain evidence="2 3">NCTC10283</strain>
    </source>
</reference>
<evidence type="ECO:0000256" key="1">
    <source>
        <dbReference type="SAM" id="Phobius"/>
    </source>
</evidence>
<feature type="transmembrane region" description="Helical" evidence="1">
    <location>
        <begin position="20"/>
        <end position="38"/>
    </location>
</feature>
<organism evidence="2 3">
    <name type="scientific">Alysiella crassa</name>
    <dbReference type="NCBI Taxonomy" id="153491"/>
    <lineage>
        <taxon>Bacteria</taxon>
        <taxon>Pseudomonadati</taxon>
        <taxon>Pseudomonadota</taxon>
        <taxon>Betaproteobacteria</taxon>
        <taxon>Neisseriales</taxon>
        <taxon>Neisseriaceae</taxon>
        <taxon>Alysiella</taxon>
    </lineage>
</organism>
<evidence type="ECO:0000313" key="2">
    <source>
        <dbReference type="EMBL" id="SSY70269.1"/>
    </source>
</evidence>
<dbReference type="RefSeq" id="WP_034294333.1">
    <property type="nucleotide sequence ID" value="NZ_CP091519.2"/>
</dbReference>
<evidence type="ECO:0000313" key="3">
    <source>
        <dbReference type="Proteomes" id="UP000254209"/>
    </source>
</evidence>